<dbReference type="InterPro" id="IPR017451">
    <property type="entry name" value="F-box-assoc_interact_dom"/>
</dbReference>
<dbReference type="Pfam" id="PF08268">
    <property type="entry name" value="FBA_3"/>
    <property type="match status" value="1"/>
</dbReference>
<dbReference type="InterPro" id="IPR036047">
    <property type="entry name" value="F-box-like_dom_sf"/>
</dbReference>
<dbReference type="SUPFAM" id="SSF81383">
    <property type="entry name" value="F-box domain"/>
    <property type="match status" value="1"/>
</dbReference>
<dbReference type="Gene3D" id="1.20.1280.50">
    <property type="match status" value="1"/>
</dbReference>
<dbReference type="InterPro" id="IPR001810">
    <property type="entry name" value="F-box_dom"/>
</dbReference>
<feature type="domain" description="F-box" evidence="2">
    <location>
        <begin position="34"/>
        <end position="74"/>
    </location>
</feature>
<dbReference type="OrthoDB" id="687122at2759"/>
<dbReference type="eggNOG" id="ENOG502SNHU">
    <property type="taxonomic scope" value="Eukaryota"/>
</dbReference>
<dbReference type="InterPro" id="IPR013187">
    <property type="entry name" value="F-box-assoc_dom_typ3"/>
</dbReference>
<evidence type="ECO:0000259" key="2">
    <source>
        <dbReference type="SMART" id="SM00256"/>
    </source>
</evidence>
<dbReference type="Pfam" id="PF00646">
    <property type="entry name" value="F-box"/>
    <property type="match status" value="1"/>
</dbReference>
<name>A0A087GMR0_ARAAL</name>
<dbReference type="PANTHER" id="PTHR31111:SF125">
    <property type="entry name" value="F-BOX PROTEIN CPR30-LIKE"/>
    <property type="match status" value="1"/>
</dbReference>
<evidence type="ECO:0000256" key="1">
    <source>
        <dbReference type="SAM" id="MobiDB-lite"/>
    </source>
</evidence>
<dbReference type="SMART" id="SM00256">
    <property type="entry name" value="FBOX"/>
    <property type="match status" value="1"/>
</dbReference>
<dbReference type="CDD" id="cd22157">
    <property type="entry name" value="F-box_AtFBW1-like"/>
    <property type="match status" value="1"/>
</dbReference>
<dbReference type="Gramene" id="KFK31162">
    <property type="protein sequence ID" value="KFK31162"/>
    <property type="gene ID" value="AALP_AA6G076700"/>
</dbReference>
<evidence type="ECO:0000313" key="4">
    <source>
        <dbReference type="Proteomes" id="UP000029120"/>
    </source>
</evidence>
<organism evidence="3 4">
    <name type="scientific">Arabis alpina</name>
    <name type="common">Alpine rock-cress</name>
    <dbReference type="NCBI Taxonomy" id="50452"/>
    <lineage>
        <taxon>Eukaryota</taxon>
        <taxon>Viridiplantae</taxon>
        <taxon>Streptophyta</taxon>
        <taxon>Embryophyta</taxon>
        <taxon>Tracheophyta</taxon>
        <taxon>Spermatophyta</taxon>
        <taxon>Magnoliopsida</taxon>
        <taxon>eudicotyledons</taxon>
        <taxon>Gunneridae</taxon>
        <taxon>Pentapetalae</taxon>
        <taxon>rosids</taxon>
        <taxon>malvids</taxon>
        <taxon>Brassicales</taxon>
        <taxon>Brassicaceae</taxon>
        <taxon>Arabideae</taxon>
        <taxon>Arabis</taxon>
    </lineage>
</organism>
<feature type="region of interest" description="Disordered" evidence="1">
    <location>
        <begin position="1"/>
        <end position="32"/>
    </location>
</feature>
<dbReference type="NCBIfam" id="TIGR01640">
    <property type="entry name" value="F_box_assoc_1"/>
    <property type="match status" value="1"/>
</dbReference>
<dbReference type="PANTHER" id="PTHR31111">
    <property type="entry name" value="BNAA05G37150D PROTEIN-RELATED"/>
    <property type="match status" value="1"/>
</dbReference>
<keyword evidence="4" id="KW-1185">Reference proteome</keyword>
<sequence>MKTRPRNVHDGPSTSKRITRSKTSTNGGENSPTIPMDLIIEILLRLPAKSIAKCRCVSKLWANILRRPDFTKLFLTSSYARPQLLISCVKKGELFLFTSSQDQNLNQKSSIDATSYHMKFPANLSTRVYGHVHGLVCLLVSEGMEKAVPMICNPSTRQSFPLPKLKTTRTWVNSFFGYDPIDKQYKVLSLTWPGPRRSRISEKHKVLTLGTKKLSWRMVDCLPHYSADHGICINGVLYYLALVDGAPPRGYTIACFDVRSEKYRFINKDEDMELLSDSMLVNYKGKLSVLLTHDLWIEELIRERTCFELWVLVDAERHEWSKHLYELPDSWKDDVGHAKLDYVGVTTTNEIVLSRRFPLDPFYVFYCNLERKTIKRVEIQRMDAFKNSKVHIFLNHVEDVKLMQAI</sequence>
<evidence type="ECO:0000313" key="3">
    <source>
        <dbReference type="EMBL" id="KFK31162.1"/>
    </source>
</evidence>
<dbReference type="EMBL" id="CM002874">
    <property type="protein sequence ID" value="KFK31162.1"/>
    <property type="molecule type" value="Genomic_DNA"/>
</dbReference>
<gene>
    <name evidence="3" type="ordered locus">AALP_Aa6g076700</name>
</gene>
<reference evidence="4" key="1">
    <citation type="journal article" date="2015" name="Nat. Plants">
        <title>Genome expansion of Arabis alpina linked with retrotransposition and reduced symmetric DNA methylation.</title>
        <authorList>
            <person name="Willing E.M."/>
            <person name="Rawat V."/>
            <person name="Mandakova T."/>
            <person name="Maumus F."/>
            <person name="James G.V."/>
            <person name="Nordstroem K.J."/>
            <person name="Becker C."/>
            <person name="Warthmann N."/>
            <person name="Chica C."/>
            <person name="Szarzynska B."/>
            <person name="Zytnicki M."/>
            <person name="Albani M.C."/>
            <person name="Kiefer C."/>
            <person name="Bergonzi S."/>
            <person name="Castaings L."/>
            <person name="Mateos J.L."/>
            <person name="Berns M.C."/>
            <person name="Bujdoso N."/>
            <person name="Piofczyk T."/>
            <person name="de Lorenzo L."/>
            <person name="Barrero-Sicilia C."/>
            <person name="Mateos I."/>
            <person name="Piednoel M."/>
            <person name="Hagmann J."/>
            <person name="Chen-Min-Tao R."/>
            <person name="Iglesias-Fernandez R."/>
            <person name="Schuster S.C."/>
            <person name="Alonso-Blanco C."/>
            <person name="Roudier F."/>
            <person name="Carbonero P."/>
            <person name="Paz-Ares J."/>
            <person name="Davis S.J."/>
            <person name="Pecinka A."/>
            <person name="Quesneville H."/>
            <person name="Colot V."/>
            <person name="Lysak M.A."/>
            <person name="Weigel D."/>
            <person name="Coupland G."/>
            <person name="Schneeberger K."/>
        </authorList>
    </citation>
    <scope>NUCLEOTIDE SEQUENCE [LARGE SCALE GENOMIC DNA]</scope>
    <source>
        <strain evidence="4">cv. Pajares</strain>
    </source>
</reference>
<dbReference type="Proteomes" id="UP000029120">
    <property type="component" value="Chromosome 6"/>
</dbReference>
<dbReference type="OMA" id="WKHISGG"/>
<dbReference type="AlphaFoldDB" id="A0A087GMR0"/>
<protein>
    <recommendedName>
        <fullName evidence="2">F-box domain-containing protein</fullName>
    </recommendedName>
</protein>
<accession>A0A087GMR0</accession>
<proteinExistence type="predicted"/>
<feature type="compositionally biased region" description="Low complexity" evidence="1">
    <location>
        <begin position="13"/>
        <end position="25"/>
    </location>
</feature>